<dbReference type="Gramene" id="PSAT_LOCUS14465_t1">
    <property type="protein sequence ID" value="CAL5194740.1"/>
    <property type="gene ID" value="PSAT_LOCUS14465"/>
</dbReference>
<keyword evidence="3" id="KW-0539">Nucleus</keyword>
<dbReference type="EMBL" id="JAMSHJ010000003">
    <property type="protein sequence ID" value="KAI5424372.1"/>
    <property type="molecule type" value="Genomic_DNA"/>
</dbReference>
<feature type="compositionally biased region" description="Basic and acidic residues" evidence="5">
    <location>
        <begin position="922"/>
        <end position="940"/>
    </location>
</feature>
<evidence type="ECO:0000256" key="3">
    <source>
        <dbReference type="ARBA" id="ARBA00023242"/>
    </source>
</evidence>
<evidence type="ECO:0000256" key="1">
    <source>
        <dbReference type="ARBA" id="ARBA00023015"/>
    </source>
</evidence>
<feature type="compositionally biased region" description="Polar residues" evidence="5">
    <location>
        <begin position="292"/>
        <end position="303"/>
    </location>
</feature>
<feature type="region of interest" description="Disordered" evidence="5">
    <location>
        <begin position="549"/>
        <end position="586"/>
    </location>
</feature>
<protein>
    <recommendedName>
        <fullName evidence="6">PWWP domain-containing protein</fullName>
    </recommendedName>
</protein>
<feature type="region of interest" description="Disordered" evidence="5">
    <location>
        <begin position="682"/>
        <end position="747"/>
    </location>
</feature>
<dbReference type="PANTHER" id="PTHR10688:SF5">
    <property type="entry name" value="PWWP DOMAIN-CONTAINING PROTEIN 1-RELATED"/>
    <property type="match status" value="1"/>
</dbReference>
<dbReference type="GO" id="GO:2000028">
    <property type="term" value="P:regulation of photoperiodism, flowering"/>
    <property type="evidence" value="ECO:0007669"/>
    <property type="project" value="UniProtKB-ARBA"/>
</dbReference>
<comment type="similarity">
    <text evidence="4">Belongs to the PDP family.</text>
</comment>
<evidence type="ECO:0000259" key="6">
    <source>
        <dbReference type="PROSITE" id="PS50812"/>
    </source>
</evidence>
<dbReference type="Gene3D" id="2.30.30.140">
    <property type="match status" value="1"/>
</dbReference>
<dbReference type="GO" id="GO:0035098">
    <property type="term" value="C:ESC/E(Z) complex"/>
    <property type="evidence" value="ECO:0007669"/>
    <property type="project" value="UniProtKB-ARBA"/>
</dbReference>
<evidence type="ECO:0000256" key="2">
    <source>
        <dbReference type="ARBA" id="ARBA00023163"/>
    </source>
</evidence>
<keyword evidence="2" id="KW-0804">Transcription</keyword>
<dbReference type="Gramene" id="Psat03G0052800-T1">
    <property type="protein sequence ID" value="KAI5424372.1"/>
    <property type="gene ID" value="KIW84_030528"/>
</dbReference>
<reference evidence="7 8" key="1">
    <citation type="journal article" date="2022" name="Nat. Genet.">
        <title>Improved pea reference genome and pan-genome highlight genomic features and evolutionary characteristics.</title>
        <authorList>
            <person name="Yang T."/>
            <person name="Liu R."/>
            <person name="Luo Y."/>
            <person name="Hu S."/>
            <person name="Wang D."/>
            <person name="Wang C."/>
            <person name="Pandey M.K."/>
            <person name="Ge S."/>
            <person name="Xu Q."/>
            <person name="Li N."/>
            <person name="Li G."/>
            <person name="Huang Y."/>
            <person name="Saxena R.K."/>
            <person name="Ji Y."/>
            <person name="Li M."/>
            <person name="Yan X."/>
            <person name="He Y."/>
            <person name="Liu Y."/>
            <person name="Wang X."/>
            <person name="Xiang C."/>
            <person name="Varshney R.K."/>
            <person name="Ding H."/>
            <person name="Gao S."/>
            <person name="Zong X."/>
        </authorList>
    </citation>
    <scope>NUCLEOTIDE SEQUENCE [LARGE SCALE GENOMIC DNA]</scope>
    <source>
        <strain evidence="7 8">cv. Zhongwan 6</strain>
    </source>
</reference>
<feature type="compositionally biased region" description="Basic and acidic residues" evidence="5">
    <location>
        <begin position="804"/>
        <end position="813"/>
    </location>
</feature>
<dbReference type="CDD" id="cd05162">
    <property type="entry name" value="PWWP"/>
    <property type="match status" value="1"/>
</dbReference>
<dbReference type="AlphaFoldDB" id="A0A9D5AU29"/>
<accession>A0A9D5AU29</accession>
<feature type="region of interest" description="Disordered" evidence="5">
    <location>
        <begin position="339"/>
        <end position="360"/>
    </location>
</feature>
<dbReference type="GO" id="GO:0006355">
    <property type="term" value="P:regulation of DNA-templated transcription"/>
    <property type="evidence" value="ECO:0007669"/>
    <property type="project" value="UniProtKB-ARBA"/>
</dbReference>
<sequence>MSDASQFQSHHHNSSDARVSRNENSEDEPEEFRVRVSSDDKSTVDIESENEHRPRKRDTEKFPVSDSKSLLMEFDEYVASERNTGVTDLGYGFEVGDLVWGKVKSHPWWPGHIYNEAFASASVRRARREGHVLVAFFGDSSYGWFEPEELIPFEENFAEKSQQTYSRTFIKAVEEAVDEASRRRGLGLACKCRNPNNFQATRVKGYYSVDVLDYEPGGFYSDSQIRKARDSFIPIETLDFVRELALAPLEEEHGSIDFVQNRATVNAYRKAVFEQYDETYAQAFGVQRSRPSRPQNVPINQPARQPPKAPLTGPLVIAETLGGGKSTAKSVKFKDNPKKDRYLFKRRDDPSNSSQLTYREEIPDAAGRYVFQNRSPPVPVIPHSSENRADSGFVSHDGATSTTDAKEASRSQVKAENSDLAPQSISLDAKPHVEKGKMAYSEETTYSFEQDDTSSKNIVRSDVSGELTLQSTVDETSQSSHLESKIHVNVEHDKAAKLLEPCADLKQSEQGISTLADGGKDTHKVKRENNSPVEAKHRETIAVKKIKGHKRLADDMNSKTSVIEERKKKKKKNINIQPTSDHLEKHSTSVQSVHHSGNLSGKSLLTTLPPREGIQPEQMQVEFTARNSLPVDTLGDVNLEVPQLLGDLQALALNPFHGIERKIPVAVRQFFLRFRSLVYQKSLPSSPPTESEAPEVRATKSSSDVKTSDNSEDHIRASPLVKPVKNPRPDDPTKVGRKRGPSDRQEEIAAKRLKKIKDIKALAADKTAANQKTSEARREDKATSSQKILEARREDKTSSTQKISEARREDGKEPVSQAPSKLVKPDSAKKMKSPTTLVIKFPPQTSLPSVAELKARFARFGPMDQSGFRIFWKSSTCRVVFLYKADAQAAFKFSAANPSLFGSTGVRCFLREFGDSASEASEATKVRGDDGGNEIPRVRDPAAAQQQTSVSSQKPLVPQPTVQLKSCLKKSTGDESGQGTGNGSSKGNPRVKFLLVGEESSSSRGEPLMVGNKNNLSDAGAPVATDFISKNIQKLTTTTSTSSQPPLLPTPPQFIKTPQQNLRNSELAMASRNNPNFINTTSMSATVDISQQMISLLTRCSDVVTNLTGVLGYVPYHPL</sequence>
<feature type="region of interest" description="Disordered" evidence="5">
    <location>
        <begin position="285"/>
        <end position="314"/>
    </location>
</feature>
<evidence type="ECO:0000313" key="7">
    <source>
        <dbReference type="EMBL" id="KAI5424372.1"/>
    </source>
</evidence>
<dbReference type="PANTHER" id="PTHR10688">
    <property type="entry name" value="PWWP DOMAIN-CONTAINING PROTEIN"/>
    <property type="match status" value="1"/>
</dbReference>
<evidence type="ECO:0000256" key="4">
    <source>
        <dbReference type="ARBA" id="ARBA00060746"/>
    </source>
</evidence>
<dbReference type="GO" id="GO:0040029">
    <property type="term" value="P:epigenetic regulation of gene expression"/>
    <property type="evidence" value="ECO:0007669"/>
    <property type="project" value="UniProtKB-ARBA"/>
</dbReference>
<dbReference type="Gramene" id="Psat0s545g0040.1">
    <property type="protein sequence ID" value="Psat0s545g0040.1.cds"/>
    <property type="gene ID" value="Psat0s545g0040"/>
</dbReference>
<dbReference type="InterPro" id="IPR000313">
    <property type="entry name" value="PWWP_dom"/>
</dbReference>
<feature type="compositionally biased region" description="Basic and acidic residues" evidence="5">
    <location>
        <begin position="13"/>
        <end position="24"/>
    </location>
</feature>
<name>A0A9D5AU29_PEA</name>
<proteinExistence type="inferred from homology"/>
<feature type="compositionally biased region" description="Polar residues" evidence="5">
    <location>
        <begin position="410"/>
        <end position="426"/>
    </location>
</feature>
<dbReference type="SMART" id="SM00293">
    <property type="entry name" value="PWWP"/>
    <property type="match status" value="1"/>
</dbReference>
<feature type="domain" description="PWWP" evidence="6">
    <location>
        <begin position="95"/>
        <end position="156"/>
    </location>
</feature>
<dbReference type="OrthoDB" id="62853at2759"/>
<keyword evidence="8" id="KW-1185">Reference proteome</keyword>
<feature type="compositionally biased region" description="Basic and acidic residues" evidence="5">
    <location>
        <begin position="551"/>
        <end position="566"/>
    </location>
</feature>
<dbReference type="InterPro" id="IPR052657">
    <property type="entry name" value="PDP_family_Arabidopsis"/>
</dbReference>
<gene>
    <name evidence="7" type="ORF">KIW84_030528</name>
</gene>
<feature type="region of interest" description="Disordered" evidence="5">
    <location>
        <begin position="1"/>
        <end position="62"/>
    </location>
</feature>
<feature type="region of interest" description="Disordered" evidence="5">
    <location>
        <begin position="919"/>
        <end position="990"/>
    </location>
</feature>
<dbReference type="SUPFAM" id="SSF63748">
    <property type="entry name" value="Tudor/PWWP/MBT"/>
    <property type="match status" value="1"/>
</dbReference>
<organism evidence="7 8">
    <name type="scientific">Pisum sativum</name>
    <name type="common">Garden pea</name>
    <name type="synonym">Lathyrus oleraceus</name>
    <dbReference type="NCBI Taxonomy" id="3888"/>
    <lineage>
        <taxon>Eukaryota</taxon>
        <taxon>Viridiplantae</taxon>
        <taxon>Streptophyta</taxon>
        <taxon>Embryophyta</taxon>
        <taxon>Tracheophyta</taxon>
        <taxon>Spermatophyta</taxon>
        <taxon>Magnoliopsida</taxon>
        <taxon>eudicotyledons</taxon>
        <taxon>Gunneridae</taxon>
        <taxon>Pentapetalae</taxon>
        <taxon>rosids</taxon>
        <taxon>fabids</taxon>
        <taxon>Fabales</taxon>
        <taxon>Fabaceae</taxon>
        <taxon>Papilionoideae</taxon>
        <taxon>50 kb inversion clade</taxon>
        <taxon>NPAAA clade</taxon>
        <taxon>Hologalegina</taxon>
        <taxon>IRL clade</taxon>
        <taxon>Fabeae</taxon>
        <taxon>Lathyrus</taxon>
    </lineage>
</organism>
<feature type="compositionally biased region" description="Low complexity" evidence="5">
    <location>
        <begin position="682"/>
        <end position="691"/>
    </location>
</feature>
<dbReference type="Pfam" id="PF00855">
    <property type="entry name" value="PWWP"/>
    <property type="match status" value="1"/>
</dbReference>
<feature type="compositionally biased region" description="Basic and acidic residues" evidence="5">
    <location>
        <begin position="706"/>
        <end position="716"/>
    </location>
</feature>
<feature type="region of interest" description="Disordered" evidence="5">
    <location>
        <begin position="765"/>
        <end position="829"/>
    </location>
</feature>
<evidence type="ECO:0000256" key="5">
    <source>
        <dbReference type="SAM" id="MobiDB-lite"/>
    </source>
</evidence>
<feature type="compositionally biased region" description="Basic and acidic residues" evidence="5">
    <location>
        <begin position="31"/>
        <end position="62"/>
    </location>
</feature>
<feature type="compositionally biased region" description="Basic and acidic residues" evidence="5">
    <location>
        <begin position="727"/>
        <end position="747"/>
    </location>
</feature>
<dbReference type="Proteomes" id="UP001058974">
    <property type="component" value="Chromosome 3"/>
</dbReference>
<feature type="compositionally biased region" description="Basic and acidic residues" evidence="5">
    <location>
        <begin position="339"/>
        <end position="350"/>
    </location>
</feature>
<feature type="compositionally biased region" description="Polar residues" evidence="5">
    <location>
        <begin position="948"/>
        <end position="964"/>
    </location>
</feature>
<dbReference type="FunFam" id="2.30.30.140:FF:000115">
    <property type="entry name" value="Tudor/PWWP/MBT superfamily protein"/>
    <property type="match status" value="1"/>
</dbReference>
<keyword evidence="1" id="KW-0805">Transcription regulation</keyword>
<evidence type="ECO:0000313" key="8">
    <source>
        <dbReference type="Proteomes" id="UP001058974"/>
    </source>
</evidence>
<dbReference type="PROSITE" id="PS50812">
    <property type="entry name" value="PWWP"/>
    <property type="match status" value="1"/>
</dbReference>
<feature type="region of interest" description="Disordered" evidence="5">
    <location>
        <begin position="373"/>
        <end position="427"/>
    </location>
</feature>
<comment type="caution">
    <text evidence="7">The sequence shown here is derived from an EMBL/GenBank/DDBJ whole genome shotgun (WGS) entry which is preliminary data.</text>
</comment>